<dbReference type="Proteomes" id="UP000701853">
    <property type="component" value="Chromosome 10"/>
</dbReference>
<gene>
    <name evidence="2" type="ORF">CXB51_025112</name>
</gene>
<organism evidence="2 3">
    <name type="scientific">Gossypium anomalum</name>
    <dbReference type="NCBI Taxonomy" id="47600"/>
    <lineage>
        <taxon>Eukaryota</taxon>
        <taxon>Viridiplantae</taxon>
        <taxon>Streptophyta</taxon>
        <taxon>Embryophyta</taxon>
        <taxon>Tracheophyta</taxon>
        <taxon>Spermatophyta</taxon>
        <taxon>Magnoliopsida</taxon>
        <taxon>eudicotyledons</taxon>
        <taxon>Gunneridae</taxon>
        <taxon>Pentapetalae</taxon>
        <taxon>rosids</taxon>
        <taxon>malvids</taxon>
        <taxon>Malvales</taxon>
        <taxon>Malvaceae</taxon>
        <taxon>Malvoideae</taxon>
        <taxon>Gossypium</taxon>
    </lineage>
</organism>
<protein>
    <recommendedName>
        <fullName evidence="1">Reverse transcriptase zinc-binding domain-containing protein</fullName>
    </recommendedName>
</protein>
<dbReference type="InterPro" id="IPR026960">
    <property type="entry name" value="RVT-Znf"/>
</dbReference>
<proteinExistence type="predicted"/>
<evidence type="ECO:0000313" key="2">
    <source>
        <dbReference type="EMBL" id="KAG8480403.1"/>
    </source>
</evidence>
<dbReference type="AlphaFoldDB" id="A0A8J5YAL2"/>
<comment type="caution">
    <text evidence="2">The sequence shown here is derived from an EMBL/GenBank/DDBJ whole genome shotgun (WGS) entry which is preliminary data.</text>
</comment>
<feature type="domain" description="Reverse transcriptase zinc-binding" evidence="1">
    <location>
        <begin position="116"/>
        <end position="185"/>
    </location>
</feature>
<dbReference type="EMBL" id="JAHUZN010000010">
    <property type="protein sequence ID" value="KAG8480403.1"/>
    <property type="molecule type" value="Genomic_DNA"/>
</dbReference>
<evidence type="ECO:0000313" key="3">
    <source>
        <dbReference type="Proteomes" id="UP000701853"/>
    </source>
</evidence>
<dbReference type="OrthoDB" id="1001780at2759"/>
<name>A0A8J5YAL2_9ROSI</name>
<dbReference type="Pfam" id="PF13966">
    <property type="entry name" value="zf-RVT"/>
    <property type="match status" value="1"/>
</dbReference>
<sequence length="198" mass="23209">MKAKYFPKANFMSAKLGSYPSYTWHSIWGARQLLKEGMGWQIGNGDSINIWNDSWLPGPGSGRIRCQNMDIRFTQVSETNTWKQDIIQSIFDEEQLNKERLQMANYRGGTRIHNEIPTNFFTKLWELQVPSKIRILMWRIANNYLPTLHNLKVRQLAVNPLCLVCQSEEESLDHLFRDCSFTQQVLRGLEKSFSTYNR</sequence>
<accession>A0A8J5YAL2</accession>
<reference evidence="2 3" key="1">
    <citation type="journal article" date="2021" name="bioRxiv">
        <title>The Gossypium anomalum genome as a resource for cotton improvement and evolutionary analysis of hybrid incompatibility.</title>
        <authorList>
            <person name="Grover C.E."/>
            <person name="Yuan D."/>
            <person name="Arick M.A."/>
            <person name="Miller E.R."/>
            <person name="Hu G."/>
            <person name="Peterson D.G."/>
            <person name="Wendel J.F."/>
            <person name="Udall J.A."/>
        </authorList>
    </citation>
    <scope>NUCLEOTIDE SEQUENCE [LARGE SCALE GENOMIC DNA]</scope>
    <source>
        <strain evidence="2">JFW-Udall</strain>
        <tissue evidence="2">Leaf</tissue>
    </source>
</reference>
<keyword evidence="3" id="KW-1185">Reference proteome</keyword>
<evidence type="ECO:0000259" key="1">
    <source>
        <dbReference type="Pfam" id="PF13966"/>
    </source>
</evidence>